<accession>A0A2T0MQA3</accession>
<name>A0A2T0MQA3_9ACTN</name>
<proteinExistence type="predicted"/>
<reference evidence="2 3" key="1">
    <citation type="submission" date="2018-03" db="EMBL/GenBank/DDBJ databases">
        <title>Genomic Encyclopedia of Type Strains, Phase III (KMG-III): the genomes of soil and plant-associated and newly described type strains.</title>
        <authorList>
            <person name="Whitman W."/>
        </authorList>
    </citation>
    <scope>NUCLEOTIDE SEQUENCE [LARGE SCALE GENOMIC DNA]</scope>
    <source>
        <strain evidence="2 3">CGMCC 4.7104</strain>
    </source>
</reference>
<evidence type="ECO:0000259" key="1">
    <source>
        <dbReference type="Pfam" id="PF13924"/>
    </source>
</evidence>
<dbReference type="OrthoDB" id="118834at2"/>
<organism evidence="2 3">
    <name type="scientific">Nonomuraea fuscirosea</name>
    <dbReference type="NCBI Taxonomy" id="1291556"/>
    <lineage>
        <taxon>Bacteria</taxon>
        <taxon>Bacillati</taxon>
        <taxon>Actinomycetota</taxon>
        <taxon>Actinomycetes</taxon>
        <taxon>Streptosporangiales</taxon>
        <taxon>Streptosporangiaceae</taxon>
        <taxon>Nonomuraea</taxon>
    </lineage>
</organism>
<evidence type="ECO:0000313" key="2">
    <source>
        <dbReference type="EMBL" id="PRX60286.1"/>
    </source>
</evidence>
<comment type="caution">
    <text evidence="2">The sequence shown here is derived from an EMBL/GenBank/DDBJ whole genome shotgun (WGS) entry which is preliminary data.</text>
</comment>
<dbReference type="InterPro" id="IPR024311">
    <property type="entry name" value="Lipocalin-like"/>
</dbReference>
<dbReference type="EMBL" id="PVNG01000017">
    <property type="protein sequence ID" value="PRX60286.1"/>
    <property type="molecule type" value="Genomic_DNA"/>
</dbReference>
<keyword evidence="3" id="KW-1185">Reference proteome</keyword>
<dbReference type="Pfam" id="PF13924">
    <property type="entry name" value="Lipocalin_5"/>
    <property type="match status" value="1"/>
</dbReference>
<protein>
    <submittedName>
        <fullName evidence="2">Lipocalin-like protein</fullName>
    </submittedName>
</protein>
<sequence>MIVGTWRLADYYMEGAPGEGARPLGDTPLGLLIYGPDGYMSVQYMAGDRPPLSSENWRWTTDEEKLAAVRTFGGYAGRYTWLGDRIVHQVEAGIYPNWIGTELVRLAVVAGDRLTLRADRTDGQPPTPVLLWERIR</sequence>
<dbReference type="RefSeq" id="WP_106246991.1">
    <property type="nucleotide sequence ID" value="NZ_CP109074.1"/>
</dbReference>
<evidence type="ECO:0000313" key="3">
    <source>
        <dbReference type="Proteomes" id="UP000238312"/>
    </source>
</evidence>
<dbReference type="AlphaFoldDB" id="A0A2T0MQA3"/>
<dbReference type="Proteomes" id="UP000238312">
    <property type="component" value="Unassembled WGS sequence"/>
</dbReference>
<feature type="domain" description="Lipocalin-like" evidence="1">
    <location>
        <begin position="3"/>
        <end position="135"/>
    </location>
</feature>
<gene>
    <name evidence="2" type="ORF">B0I32_11753</name>
</gene>